<dbReference type="InterPro" id="IPR027396">
    <property type="entry name" value="DsrEFH-like"/>
</dbReference>
<evidence type="ECO:0000313" key="2">
    <source>
        <dbReference type="Proteomes" id="UP001327225"/>
    </source>
</evidence>
<name>A0ABZ0ZS71_9ACTN</name>
<dbReference type="InterPro" id="IPR003787">
    <property type="entry name" value="Sulphur_relay_DsrE/F-like"/>
</dbReference>
<dbReference type="Pfam" id="PF02635">
    <property type="entry name" value="DsrE"/>
    <property type="match status" value="1"/>
</dbReference>
<proteinExistence type="predicted"/>
<dbReference type="Proteomes" id="UP001327225">
    <property type="component" value="Chromosome"/>
</dbReference>
<dbReference type="Gene3D" id="3.40.1260.10">
    <property type="entry name" value="DsrEFH-like"/>
    <property type="match status" value="1"/>
</dbReference>
<gene>
    <name evidence="1" type="ORF">SHK19_00540</name>
</gene>
<reference evidence="2" key="1">
    <citation type="submission" date="2023-12" db="EMBL/GenBank/DDBJ databases">
        <title>Novel species in genus Nocardioides.</title>
        <authorList>
            <person name="Zhou H."/>
        </authorList>
    </citation>
    <scope>NUCLEOTIDE SEQUENCE [LARGE SCALE GENOMIC DNA]</scope>
    <source>
        <strain evidence="2">HM61</strain>
    </source>
</reference>
<dbReference type="EMBL" id="CP141059">
    <property type="protein sequence ID" value="WQQ26734.1"/>
    <property type="molecule type" value="Genomic_DNA"/>
</dbReference>
<protein>
    <submittedName>
        <fullName evidence="1">DsrE family protein</fullName>
    </submittedName>
</protein>
<dbReference type="RefSeq" id="WP_322937547.1">
    <property type="nucleotide sequence ID" value="NZ_CP141059.1"/>
</dbReference>
<dbReference type="SUPFAM" id="SSF75169">
    <property type="entry name" value="DsrEFH-like"/>
    <property type="match status" value="1"/>
</dbReference>
<keyword evidence="2" id="KW-1185">Reference proteome</keyword>
<organism evidence="1 2">
    <name type="scientific">Nocardioides bizhenqiangii</name>
    <dbReference type="NCBI Taxonomy" id="3095076"/>
    <lineage>
        <taxon>Bacteria</taxon>
        <taxon>Bacillati</taxon>
        <taxon>Actinomycetota</taxon>
        <taxon>Actinomycetes</taxon>
        <taxon>Propionibacteriales</taxon>
        <taxon>Nocardioidaceae</taxon>
        <taxon>Nocardioides</taxon>
    </lineage>
</organism>
<sequence length="120" mass="12528">MGKLLVHITSGPEAPTRAALGLLVARTGIDEGHDVTVFLAGDAVQLIRDAVLDSLTGLGTGALRESFDAIAGGGGRFYVSGLSSKARGVTEDDLKGKPAELAMPNRLVQLAFEADRNFTY</sequence>
<accession>A0ABZ0ZS71</accession>
<evidence type="ECO:0000313" key="1">
    <source>
        <dbReference type="EMBL" id="WQQ26734.1"/>
    </source>
</evidence>